<reference evidence="7" key="1">
    <citation type="submission" date="2021-01" db="EMBL/GenBank/DDBJ databases">
        <title>Description of Breznakiella homolactica.</title>
        <authorList>
            <person name="Song Y."/>
            <person name="Brune A."/>
        </authorList>
    </citation>
    <scope>NUCLEOTIDE SEQUENCE</scope>
    <source>
        <strain evidence="7">RmG30</strain>
    </source>
</reference>
<dbReference type="GO" id="GO:0022857">
    <property type="term" value="F:transmembrane transporter activity"/>
    <property type="evidence" value="ECO:0007669"/>
    <property type="project" value="InterPro"/>
</dbReference>
<feature type="transmembrane region" description="Helical" evidence="6">
    <location>
        <begin position="247"/>
        <end position="270"/>
    </location>
</feature>
<feature type="transmembrane region" description="Helical" evidence="6">
    <location>
        <begin position="56"/>
        <end position="80"/>
    </location>
</feature>
<dbReference type="RefSeq" id="WP_215626825.1">
    <property type="nucleotide sequence ID" value="NZ_CP067089.2"/>
</dbReference>
<keyword evidence="5 6" id="KW-0472">Membrane</keyword>
<feature type="transmembrane region" description="Helical" evidence="6">
    <location>
        <begin position="15"/>
        <end position="36"/>
    </location>
</feature>
<dbReference type="PANTHER" id="PTHR47089:SF1">
    <property type="entry name" value="GUANOSINE ABC TRANSPORTER PERMEASE PROTEIN NUPP"/>
    <property type="match status" value="1"/>
</dbReference>
<keyword evidence="2" id="KW-1003">Cell membrane</keyword>
<evidence type="ECO:0000256" key="3">
    <source>
        <dbReference type="ARBA" id="ARBA00022692"/>
    </source>
</evidence>
<evidence type="ECO:0000313" key="8">
    <source>
        <dbReference type="Proteomes" id="UP000595917"/>
    </source>
</evidence>
<dbReference type="PANTHER" id="PTHR47089">
    <property type="entry name" value="ABC TRANSPORTER, PERMEASE PROTEIN"/>
    <property type="match status" value="1"/>
</dbReference>
<evidence type="ECO:0000256" key="4">
    <source>
        <dbReference type="ARBA" id="ARBA00022989"/>
    </source>
</evidence>
<organism evidence="7 8">
    <name type="scientific">Breznakiella homolactica</name>
    <dbReference type="NCBI Taxonomy" id="2798577"/>
    <lineage>
        <taxon>Bacteria</taxon>
        <taxon>Pseudomonadati</taxon>
        <taxon>Spirochaetota</taxon>
        <taxon>Spirochaetia</taxon>
        <taxon>Spirochaetales</taxon>
        <taxon>Breznakiellaceae</taxon>
        <taxon>Breznakiella</taxon>
    </lineage>
</organism>
<keyword evidence="3 6" id="KW-0812">Transmembrane</keyword>
<evidence type="ECO:0000256" key="1">
    <source>
        <dbReference type="ARBA" id="ARBA00004651"/>
    </source>
</evidence>
<comment type="subcellular location">
    <subcellularLocation>
        <location evidence="1">Cell membrane</location>
        <topology evidence="1">Multi-pass membrane protein</topology>
    </subcellularLocation>
</comment>
<dbReference type="KEGG" id="bhc:JFL75_00965"/>
<evidence type="ECO:0000313" key="7">
    <source>
        <dbReference type="EMBL" id="QQO09522.1"/>
    </source>
</evidence>
<dbReference type="GO" id="GO:0005886">
    <property type="term" value="C:plasma membrane"/>
    <property type="evidence" value="ECO:0007669"/>
    <property type="project" value="UniProtKB-SubCell"/>
</dbReference>
<name>A0A7T7XNJ3_9SPIR</name>
<feature type="transmembrane region" description="Helical" evidence="6">
    <location>
        <begin position="195"/>
        <end position="214"/>
    </location>
</feature>
<keyword evidence="8" id="KW-1185">Reference proteome</keyword>
<sequence>MSKQKNPRPREPRQAAYGSVITLVCATLVAVILIAVNSASPAASLKAFFAGPWSSPWFSGNTLDSIALLLTASLGIALAFRGGTFNLGGEGQIYIGGLAASALLLSGETFPGWTMLIFAAIAAMAVGGAMGAVSGLLKRRFGANELITTFLLSSALTPAADYLITGPLRDPSGNLLATPRFAADRILPHILPPSSLSVSCIIAAVLVIGGHIFIAGTGPGYRFRIAGAAPEFARYGGIAAERYWTPALFFSGLFHGLAGFFAVAGTYGMGHLGFPGGLGWNAIAVALIARNHPLALFPAALIYGWLKAGSDAALLATGLGFEAASFIQAAVLILATVRFAGFPRLRLRRVRP</sequence>
<gene>
    <name evidence="7" type="ORF">JFL75_00965</name>
</gene>
<dbReference type="EMBL" id="CP067089">
    <property type="protein sequence ID" value="QQO09522.1"/>
    <property type="molecule type" value="Genomic_DNA"/>
</dbReference>
<dbReference type="CDD" id="cd06580">
    <property type="entry name" value="TM_PBP1_transp_TpRbsC_like"/>
    <property type="match status" value="1"/>
</dbReference>
<evidence type="ECO:0000256" key="2">
    <source>
        <dbReference type="ARBA" id="ARBA00022475"/>
    </source>
</evidence>
<proteinExistence type="predicted"/>
<keyword evidence="4 6" id="KW-1133">Transmembrane helix</keyword>
<dbReference type="Proteomes" id="UP000595917">
    <property type="component" value="Chromosome"/>
</dbReference>
<dbReference type="InterPro" id="IPR001851">
    <property type="entry name" value="ABC_transp_permease"/>
</dbReference>
<feature type="transmembrane region" description="Helical" evidence="6">
    <location>
        <begin position="282"/>
        <end position="306"/>
    </location>
</feature>
<feature type="transmembrane region" description="Helical" evidence="6">
    <location>
        <begin position="92"/>
        <end position="110"/>
    </location>
</feature>
<accession>A0A7T7XNJ3</accession>
<evidence type="ECO:0000256" key="6">
    <source>
        <dbReference type="SAM" id="Phobius"/>
    </source>
</evidence>
<dbReference type="Pfam" id="PF02653">
    <property type="entry name" value="BPD_transp_2"/>
    <property type="match status" value="1"/>
</dbReference>
<dbReference type="AlphaFoldDB" id="A0A7T7XNJ3"/>
<feature type="transmembrane region" description="Helical" evidence="6">
    <location>
        <begin position="312"/>
        <end position="341"/>
    </location>
</feature>
<protein>
    <submittedName>
        <fullName evidence="7">ABC transporter permease</fullName>
    </submittedName>
</protein>
<feature type="transmembrane region" description="Helical" evidence="6">
    <location>
        <begin position="116"/>
        <end position="137"/>
    </location>
</feature>
<evidence type="ECO:0000256" key="5">
    <source>
        <dbReference type="ARBA" id="ARBA00023136"/>
    </source>
</evidence>